<dbReference type="Pfam" id="PF14111">
    <property type="entry name" value="DUF4283"/>
    <property type="match status" value="1"/>
</dbReference>
<keyword evidence="1" id="KW-1185">Reference proteome</keyword>
<evidence type="ECO:0000313" key="2">
    <source>
        <dbReference type="RefSeq" id="XP_018852788.1"/>
    </source>
</evidence>
<dbReference type="OrthoDB" id="1938170at2759"/>
<dbReference type="InterPro" id="IPR001878">
    <property type="entry name" value="Znf_CCHC"/>
</dbReference>
<dbReference type="SUPFAM" id="SSF57756">
    <property type="entry name" value="Retrovirus zinc finger-like domains"/>
    <property type="match status" value="1"/>
</dbReference>
<dbReference type="InterPro" id="IPR025558">
    <property type="entry name" value="DUF4283"/>
</dbReference>
<accession>A0A2I4H9G9</accession>
<dbReference type="PANTHER" id="PTHR31286">
    <property type="entry name" value="GLYCINE-RICH CELL WALL STRUCTURAL PROTEIN 1.8-LIKE"/>
    <property type="match status" value="1"/>
</dbReference>
<sequence length="262" mass="30256">MEDDLADKWKSFSLSEVEQADVGIQDSLQGSIDDHKDYCLIFSLLTRKFFNKEAFKSVMRTVWSPVKGVKFFDLGENVFLAQFADQGDKKKVCLNSPWSFNKNLVLLMDYVGDVQSSRIKMHFASFWVRLYDLPLMGMNSETARSIGESIGNVEDIDLYSQSPGWGVFLRVRIRLDVCCPLPSVKRLCLRNGEVLWVHLKYERLPNFCYYCGKLGHSDRDCELWVLKRALFEKDGFPYGVWLRAEGRNSTNGQRKSFSRVLP</sequence>
<dbReference type="KEGG" id="jre:109014737"/>
<dbReference type="InterPro" id="IPR025836">
    <property type="entry name" value="Zn_knuckle_CX2CX4HX4C"/>
</dbReference>
<dbReference type="PANTHER" id="PTHR31286:SF167">
    <property type="entry name" value="OS09G0268800 PROTEIN"/>
    <property type="match status" value="1"/>
</dbReference>
<proteinExistence type="predicted"/>
<dbReference type="GO" id="GO:0008270">
    <property type="term" value="F:zinc ion binding"/>
    <property type="evidence" value="ECO:0007669"/>
    <property type="project" value="InterPro"/>
</dbReference>
<dbReference type="InterPro" id="IPR040256">
    <property type="entry name" value="At4g02000-like"/>
</dbReference>
<name>A0A2I4H9G9_JUGRE</name>
<protein>
    <submittedName>
        <fullName evidence="2">Uncharacterized protein At4g02000-like</fullName>
    </submittedName>
</protein>
<dbReference type="GeneID" id="109014737"/>
<evidence type="ECO:0000313" key="1">
    <source>
        <dbReference type="Proteomes" id="UP000235220"/>
    </source>
</evidence>
<reference evidence="2" key="1">
    <citation type="submission" date="2025-08" db="UniProtKB">
        <authorList>
            <consortium name="RefSeq"/>
        </authorList>
    </citation>
    <scope>IDENTIFICATION</scope>
    <source>
        <tissue evidence="2">Leaves</tissue>
    </source>
</reference>
<organism evidence="1 2">
    <name type="scientific">Juglans regia</name>
    <name type="common">English walnut</name>
    <dbReference type="NCBI Taxonomy" id="51240"/>
    <lineage>
        <taxon>Eukaryota</taxon>
        <taxon>Viridiplantae</taxon>
        <taxon>Streptophyta</taxon>
        <taxon>Embryophyta</taxon>
        <taxon>Tracheophyta</taxon>
        <taxon>Spermatophyta</taxon>
        <taxon>Magnoliopsida</taxon>
        <taxon>eudicotyledons</taxon>
        <taxon>Gunneridae</taxon>
        <taxon>Pentapetalae</taxon>
        <taxon>rosids</taxon>
        <taxon>fabids</taxon>
        <taxon>Fagales</taxon>
        <taxon>Juglandaceae</taxon>
        <taxon>Juglans</taxon>
    </lineage>
</organism>
<dbReference type="AlphaFoldDB" id="A0A2I4H9G9"/>
<dbReference type="RefSeq" id="XP_018852788.1">
    <property type="nucleotide sequence ID" value="XM_018997243.1"/>
</dbReference>
<dbReference type="GO" id="GO:0003676">
    <property type="term" value="F:nucleic acid binding"/>
    <property type="evidence" value="ECO:0007669"/>
    <property type="project" value="InterPro"/>
</dbReference>
<dbReference type="PROSITE" id="PS50158">
    <property type="entry name" value="ZF_CCHC"/>
    <property type="match status" value="1"/>
</dbReference>
<dbReference type="Proteomes" id="UP000235220">
    <property type="component" value="Chromosome 7"/>
</dbReference>
<dbReference type="Gramene" id="Jr07_06970_p1">
    <property type="protein sequence ID" value="cds.Jr07_06970_p1"/>
    <property type="gene ID" value="Jr07_06970"/>
</dbReference>
<dbReference type="Pfam" id="PF14392">
    <property type="entry name" value="zf-CCHC_4"/>
    <property type="match status" value="1"/>
</dbReference>
<gene>
    <name evidence="2" type="primary">LOC109014737</name>
</gene>
<dbReference type="InterPro" id="IPR036875">
    <property type="entry name" value="Znf_CCHC_sf"/>
</dbReference>